<dbReference type="InterPro" id="IPR036366">
    <property type="entry name" value="PGBDSf"/>
</dbReference>
<evidence type="ECO:0000256" key="4">
    <source>
        <dbReference type="ARBA" id="ARBA00022801"/>
    </source>
</evidence>
<dbReference type="STRING" id="665467.SAMN02982931_02431"/>
<dbReference type="Gene3D" id="1.10.101.10">
    <property type="entry name" value="PGBD-like superfamily/PGBD"/>
    <property type="match status" value="1"/>
</dbReference>
<evidence type="ECO:0000313" key="10">
    <source>
        <dbReference type="EMBL" id="SDB31652.1"/>
    </source>
</evidence>
<organism evidence="10 11">
    <name type="scientific">Bauldia litoralis</name>
    <dbReference type="NCBI Taxonomy" id="665467"/>
    <lineage>
        <taxon>Bacteria</taxon>
        <taxon>Pseudomonadati</taxon>
        <taxon>Pseudomonadota</taxon>
        <taxon>Alphaproteobacteria</taxon>
        <taxon>Hyphomicrobiales</taxon>
        <taxon>Kaistiaceae</taxon>
        <taxon>Bauldia</taxon>
    </lineage>
</organism>
<feature type="domain" description="Peptidoglycan binding-like" evidence="9">
    <location>
        <begin position="156"/>
        <end position="212"/>
    </location>
</feature>
<evidence type="ECO:0000256" key="1">
    <source>
        <dbReference type="ARBA" id="ARBA00000632"/>
    </source>
</evidence>
<dbReference type="CDD" id="cd00737">
    <property type="entry name" value="lyz_endolysin_autolysin"/>
    <property type="match status" value="1"/>
</dbReference>
<dbReference type="InterPro" id="IPR023347">
    <property type="entry name" value="Lysozyme_dom_sf"/>
</dbReference>
<dbReference type="GO" id="GO:0009253">
    <property type="term" value="P:peptidoglycan catabolic process"/>
    <property type="evidence" value="ECO:0007669"/>
    <property type="project" value="InterPro"/>
</dbReference>
<reference evidence="10 11" key="1">
    <citation type="submission" date="2016-10" db="EMBL/GenBank/DDBJ databases">
        <authorList>
            <person name="de Groot N.N."/>
        </authorList>
    </citation>
    <scope>NUCLEOTIDE SEQUENCE [LARGE SCALE GENOMIC DNA]</scope>
    <source>
        <strain evidence="10 11">ATCC 35022</strain>
    </source>
</reference>
<keyword evidence="2 7" id="KW-0929">Antimicrobial</keyword>
<keyword evidence="8" id="KW-1133">Transmembrane helix</keyword>
<dbReference type="PANTHER" id="PTHR38107:SF3">
    <property type="entry name" value="LYSOZYME RRRD-RELATED"/>
    <property type="match status" value="1"/>
</dbReference>
<comment type="similarity">
    <text evidence="7">Belongs to the glycosyl hydrolase 24 family.</text>
</comment>
<dbReference type="Gene3D" id="1.10.530.40">
    <property type="match status" value="1"/>
</dbReference>
<evidence type="ECO:0000259" key="9">
    <source>
        <dbReference type="Pfam" id="PF01471"/>
    </source>
</evidence>
<keyword evidence="8" id="KW-0812">Transmembrane</keyword>
<dbReference type="PANTHER" id="PTHR38107">
    <property type="match status" value="1"/>
</dbReference>
<dbReference type="InterPro" id="IPR023346">
    <property type="entry name" value="Lysozyme-like_dom_sf"/>
</dbReference>
<evidence type="ECO:0000256" key="2">
    <source>
        <dbReference type="ARBA" id="ARBA00022529"/>
    </source>
</evidence>
<evidence type="ECO:0000256" key="7">
    <source>
        <dbReference type="RuleBase" id="RU003788"/>
    </source>
</evidence>
<protein>
    <recommendedName>
        <fullName evidence="7">Lysozyme</fullName>
        <ecNumber evidence="7">3.2.1.17</ecNumber>
    </recommendedName>
</protein>
<keyword evidence="5" id="KW-1035">Host cytoplasm</keyword>
<keyword evidence="8" id="KW-0472">Membrane</keyword>
<dbReference type="GO" id="GO:0016998">
    <property type="term" value="P:cell wall macromolecule catabolic process"/>
    <property type="evidence" value="ECO:0007669"/>
    <property type="project" value="InterPro"/>
</dbReference>
<dbReference type="InterPro" id="IPR034690">
    <property type="entry name" value="Endolysin_T4_type"/>
</dbReference>
<dbReference type="InterPro" id="IPR002196">
    <property type="entry name" value="Glyco_hydro_24"/>
</dbReference>
<keyword evidence="11" id="KW-1185">Reference proteome</keyword>
<dbReference type="InterPro" id="IPR033907">
    <property type="entry name" value="Endolysin_autolysin"/>
</dbReference>
<accession>A0A1G6CG09</accession>
<name>A0A1G6CG09_9HYPH</name>
<keyword evidence="4 7" id="KW-0378">Hydrolase</keyword>
<dbReference type="GO" id="GO:0031640">
    <property type="term" value="P:killing of cells of another organism"/>
    <property type="evidence" value="ECO:0007669"/>
    <property type="project" value="UniProtKB-KW"/>
</dbReference>
<dbReference type="AlphaFoldDB" id="A0A1G6CG09"/>
<comment type="catalytic activity">
    <reaction evidence="1 7">
        <text>Hydrolysis of (1-&gt;4)-beta-linkages between N-acetylmuramic acid and N-acetyl-D-glucosamine residues in a peptidoglycan and between N-acetyl-D-glucosamine residues in chitodextrins.</text>
        <dbReference type="EC" id="3.2.1.17"/>
    </reaction>
</comment>
<dbReference type="SUPFAM" id="SSF47090">
    <property type="entry name" value="PGBD-like"/>
    <property type="match status" value="1"/>
</dbReference>
<dbReference type="Proteomes" id="UP000199071">
    <property type="component" value="Unassembled WGS sequence"/>
</dbReference>
<dbReference type="Pfam" id="PF00959">
    <property type="entry name" value="Phage_lysozyme"/>
    <property type="match status" value="1"/>
</dbReference>
<dbReference type="EC" id="3.2.1.17" evidence="7"/>
<feature type="transmembrane region" description="Helical" evidence="8">
    <location>
        <begin position="245"/>
        <end position="265"/>
    </location>
</feature>
<gene>
    <name evidence="10" type="ORF">SAMN02982931_02431</name>
</gene>
<dbReference type="EMBL" id="FMXQ01000004">
    <property type="protein sequence ID" value="SDB31652.1"/>
    <property type="molecule type" value="Genomic_DNA"/>
</dbReference>
<dbReference type="SUPFAM" id="SSF53955">
    <property type="entry name" value="Lysozyme-like"/>
    <property type="match status" value="1"/>
</dbReference>
<keyword evidence="3 7" id="KW-0081">Bacteriolytic enzyme</keyword>
<feature type="transmembrane region" description="Helical" evidence="8">
    <location>
        <begin position="222"/>
        <end position="239"/>
    </location>
</feature>
<dbReference type="InterPro" id="IPR051018">
    <property type="entry name" value="Bacteriophage_GH24"/>
</dbReference>
<evidence type="ECO:0000313" key="11">
    <source>
        <dbReference type="Proteomes" id="UP000199071"/>
    </source>
</evidence>
<proteinExistence type="inferred from homology"/>
<keyword evidence="6 7" id="KW-0326">Glycosidase</keyword>
<evidence type="ECO:0000256" key="6">
    <source>
        <dbReference type="ARBA" id="ARBA00023295"/>
    </source>
</evidence>
<dbReference type="InterPro" id="IPR002477">
    <property type="entry name" value="Peptidoglycan-bd-like"/>
</dbReference>
<dbReference type="Pfam" id="PF01471">
    <property type="entry name" value="PG_binding_1"/>
    <property type="match status" value="1"/>
</dbReference>
<evidence type="ECO:0000256" key="5">
    <source>
        <dbReference type="ARBA" id="ARBA00023200"/>
    </source>
</evidence>
<dbReference type="InterPro" id="IPR036365">
    <property type="entry name" value="PGBD-like_sf"/>
</dbReference>
<evidence type="ECO:0000256" key="8">
    <source>
        <dbReference type="SAM" id="Phobius"/>
    </source>
</evidence>
<dbReference type="GO" id="GO:0003796">
    <property type="term" value="F:lysozyme activity"/>
    <property type="evidence" value="ECO:0007669"/>
    <property type="project" value="UniProtKB-EC"/>
</dbReference>
<sequence>MRVSDKGLAFIADHEGVVTRAYRDVAGVWTIGVGHTAAAGAPKPRAGMTITRAEAFAILARDLPRYERRVAAALAAIGQRAFDGAVSFDFNTGAVHRASWVKAYRAGNLTAARLGLMKWVKAGGRTVRGLVRRREAEARLIFDGDYGHATVTAEPRADVTTYQAQLATLGFPVGTLDGIAGPATRAAVLAYQRTHDDLVDDGIAGPATRASLARDIAARKRVAEIGAGSLAVGGTAGIAAGSDPLLVGVAVGLVVLLLASGFFAWRYRGELRRFLRTIRGV</sequence>
<dbReference type="HAMAP" id="MF_04110">
    <property type="entry name" value="ENDOLYSIN_T4"/>
    <property type="match status" value="1"/>
</dbReference>
<dbReference type="GO" id="GO:0042742">
    <property type="term" value="P:defense response to bacterium"/>
    <property type="evidence" value="ECO:0007669"/>
    <property type="project" value="UniProtKB-KW"/>
</dbReference>
<dbReference type="RefSeq" id="WP_175478401.1">
    <property type="nucleotide sequence ID" value="NZ_FMXQ01000004.1"/>
</dbReference>
<evidence type="ECO:0000256" key="3">
    <source>
        <dbReference type="ARBA" id="ARBA00022638"/>
    </source>
</evidence>